<dbReference type="PROSITE" id="PS00445">
    <property type="entry name" value="FGGY_KINASES_2"/>
    <property type="match status" value="1"/>
</dbReference>
<feature type="binding site" evidence="11">
    <location>
        <position position="413"/>
    </location>
    <ligand>
        <name>ADP</name>
        <dbReference type="ChEBI" id="CHEBI:456216"/>
    </ligand>
</feature>
<feature type="binding site" evidence="11">
    <location>
        <position position="265"/>
    </location>
    <ligand>
        <name>ATP</name>
        <dbReference type="ChEBI" id="CHEBI:30616"/>
    </ligand>
</feature>
<feature type="binding site" evidence="11">
    <location>
        <position position="83"/>
    </location>
    <ligand>
        <name>glycerol</name>
        <dbReference type="ChEBI" id="CHEBI:17754"/>
    </ligand>
</feature>
<keyword evidence="4 11" id="KW-0547">Nucleotide-binding</keyword>
<feature type="binding site" evidence="11">
    <location>
        <position position="12"/>
    </location>
    <ligand>
        <name>ADP</name>
        <dbReference type="ChEBI" id="CHEBI:456216"/>
    </ligand>
</feature>
<comment type="subunit">
    <text evidence="10 11">Homotetramer and homodimer (in equilibrium).</text>
</comment>
<feature type="binding site" evidence="11">
    <location>
        <position position="134"/>
    </location>
    <ligand>
        <name>sn-glycerol 3-phosphate</name>
        <dbReference type="ChEBI" id="CHEBI:57597"/>
    </ligand>
</feature>
<keyword evidence="16" id="KW-1185">Reference proteome</keyword>
<dbReference type="FunFam" id="3.30.420.40:FF:000008">
    <property type="entry name" value="Glycerol kinase"/>
    <property type="match status" value="1"/>
</dbReference>
<dbReference type="UniPathway" id="UPA00618">
    <property type="reaction ID" value="UER00672"/>
</dbReference>
<feature type="domain" description="Carbohydrate kinase FGGY C-terminal" evidence="14">
    <location>
        <begin position="260"/>
        <end position="448"/>
    </location>
</feature>
<comment type="pathway">
    <text evidence="1 11">Polyol metabolism; glycerol degradation via glycerol kinase pathway; sn-glycerol 3-phosphate from glycerol: step 1/1.</text>
</comment>
<evidence type="ECO:0000256" key="1">
    <source>
        <dbReference type="ARBA" id="ARBA00005190"/>
    </source>
</evidence>
<keyword evidence="7 11" id="KW-0067">ATP-binding</keyword>
<dbReference type="GO" id="GO:0005524">
    <property type="term" value="F:ATP binding"/>
    <property type="evidence" value="ECO:0007669"/>
    <property type="project" value="UniProtKB-UniRule"/>
</dbReference>
<dbReference type="Pfam" id="PF00370">
    <property type="entry name" value="FGGY_N"/>
    <property type="match status" value="1"/>
</dbReference>
<dbReference type="PANTHER" id="PTHR10196:SF69">
    <property type="entry name" value="GLYCEROL KINASE"/>
    <property type="match status" value="1"/>
</dbReference>
<feature type="binding site" evidence="11">
    <location>
        <position position="409"/>
    </location>
    <ligand>
        <name>ATP</name>
        <dbReference type="ChEBI" id="CHEBI:30616"/>
    </ligand>
</feature>
<feature type="binding site" evidence="11">
    <location>
        <position position="265"/>
    </location>
    <ligand>
        <name>ADP</name>
        <dbReference type="ChEBI" id="CHEBI:456216"/>
    </ligand>
</feature>
<dbReference type="FunFam" id="3.30.420.40:FF:000007">
    <property type="entry name" value="Glycerol kinase"/>
    <property type="match status" value="1"/>
</dbReference>
<comment type="catalytic activity">
    <reaction evidence="8 11">
        <text>glycerol + ATP = sn-glycerol 3-phosphate + ADP + H(+)</text>
        <dbReference type="Rhea" id="RHEA:21644"/>
        <dbReference type="ChEBI" id="CHEBI:15378"/>
        <dbReference type="ChEBI" id="CHEBI:17754"/>
        <dbReference type="ChEBI" id="CHEBI:30616"/>
        <dbReference type="ChEBI" id="CHEBI:57597"/>
        <dbReference type="ChEBI" id="CHEBI:456216"/>
        <dbReference type="EC" id="2.7.1.30"/>
    </reaction>
</comment>
<dbReference type="InterPro" id="IPR000577">
    <property type="entry name" value="Carb_kinase_FGGY"/>
</dbReference>
<dbReference type="OrthoDB" id="9805576at2"/>
<feature type="binding site" evidence="11">
    <location>
        <position position="312"/>
    </location>
    <ligand>
        <name>ATP</name>
        <dbReference type="ChEBI" id="CHEBI:30616"/>
    </ligand>
</feature>
<dbReference type="CDD" id="cd07769">
    <property type="entry name" value="ASKHA_NBD_FGGY_GK"/>
    <property type="match status" value="1"/>
</dbReference>
<evidence type="ECO:0000256" key="11">
    <source>
        <dbReference type="HAMAP-Rule" id="MF_00186"/>
    </source>
</evidence>
<evidence type="ECO:0000256" key="10">
    <source>
        <dbReference type="ARBA" id="ARBA00063665"/>
    </source>
</evidence>
<gene>
    <name evidence="11" type="primary">glpK</name>
    <name evidence="15" type="ORF">SAMN05216529_107211</name>
</gene>
<dbReference type="InterPro" id="IPR018484">
    <property type="entry name" value="FGGY_N"/>
</dbReference>
<feature type="binding site" evidence="11">
    <location>
        <position position="16"/>
    </location>
    <ligand>
        <name>ADP</name>
        <dbReference type="ChEBI" id="CHEBI:456216"/>
    </ligand>
</feature>
<protein>
    <recommendedName>
        <fullName evidence="11">Glycerol kinase</fullName>
        <ecNumber evidence="11">2.7.1.30</ecNumber>
    </recommendedName>
    <alternativeName>
        <fullName evidence="11">ATP:glycerol 3-phosphotransferase</fullName>
    </alternativeName>
    <alternativeName>
        <fullName evidence="11">Glycerokinase</fullName>
        <shortName evidence="11">GK</shortName>
    </alternativeName>
</protein>
<feature type="binding site" evidence="11">
    <location>
        <position position="308"/>
    </location>
    <ligand>
        <name>ADP</name>
        <dbReference type="ChEBI" id="CHEBI:456216"/>
    </ligand>
</feature>
<dbReference type="NCBIfam" id="TIGR01311">
    <property type="entry name" value="glycerol_kin"/>
    <property type="match status" value="1"/>
</dbReference>
<dbReference type="EC" id="2.7.1.30" evidence="11"/>
<evidence type="ECO:0000256" key="8">
    <source>
        <dbReference type="ARBA" id="ARBA00052101"/>
    </source>
</evidence>
<evidence type="ECO:0000256" key="6">
    <source>
        <dbReference type="ARBA" id="ARBA00022798"/>
    </source>
</evidence>
<evidence type="ECO:0000256" key="4">
    <source>
        <dbReference type="ARBA" id="ARBA00022741"/>
    </source>
</evidence>
<dbReference type="PROSITE" id="PS00933">
    <property type="entry name" value="FGGY_KINASES_1"/>
    <property type="match status" value="1"/>
</dbReference>
<keyword evidence="6 11" id="KW-0319">Glycerol metabolism</keyword>
<keyword evidence="5 11" id="KW-0418">Kinase</keyword>
<feature type="binding site" evidence="11">
    <location>
        <position position="12"/>
    </location>
    <ligand>
        <name>ATP</name>
        <dbReference type="ChEBI" id="CHEBI:30616"/>
    </ligand>
</feature>
<feature type="binding site" evidence="11">
    <location>
        <position position="134"/>
    </location>
    <ligand>
        <name>glycerol</name>
        <dbReference type="ChEBI" id="CHEBI:17754"/>
    </ligand>
</feature>
<accession>A0A315ZVG8</accession>
<dbReference type="InterPro" id="IPR018485">
    <property type="entry name" value="FGGY_C"/>
</dbReference>
<evidence type="ECO:0000256" key="5">
    <source>
        <dbReference type="ARBA" id="ARBA00022777"/>
    </source>
</evidence>
<dbReference type="RefSeq" id="WP_109711911.1">
    <property type="nucleotide sequence ID" value="NZ_QGDS01000007.1"/>
</dbReference>
<comment type="activity regulation">
    <text evidence="11">Activated by phosphorylation and inhibited by fructose 1,6-bisphosphate (FBP).</text>
</comment>
<feature type="domain" description="Carbohydrate kinase FGGY N-terminal" evidence="13">
    <location>
        <begin position="4"/>
        <end position="250"/>
    </location>
</feature>
<comment type="function">
    <text evidence="9 11">Key enzyme in the regulation of glycerol uptake and metabolism. Catalyzes the phosphorylation of glycerol to yield sn-glycerol 3-phosphate.</text>
</comment>
<dbReference type="InterPro" id="IPR005999">
    <property type="entry name" value="Glycerol_kin"/>
</dbReference>
<dbReference type="InterPro" id="IPR043129">
    <property type="entry name" value="ATPase_NBD"/>
</dbReference>
<dbReference type="GO" id="GO:0005829">
    <property type="term" value="C:cytosol"/>
    <property type="evidence" value="ECO:0007669"/>
    <property type="project" value="TreeGrafter"/>
</dbReference>
<evidence type="ECO:0000313" key="16">
    <source>
        <dbReference type="Proteomes" id="UP000254051"/>
    </source>
</evidence>
<feature type="binding site" evidence="11">
    <location>
        <position position="243"/>
    </location>
    <ligand>
        <name>sn-glycerol 3-phosphate</name>
        <dbReference type="ChEBI" id="CHEBI:57597"/>
    </ligand>
</feature>
<feature type="binding site" evidence="11">
    <location>
        <position position="83"/>
    </location>
    <ligand>
        <name>sn-glycerol 3-phosphate</name>
        <dbReference type="ChEBI" id="CHEBI:57597"/>
    </ligand>
</feature>
<feature type="binding site" evidence="11">
    <location>
        <position position="82"/>
    </location>
    <ligand>
        <name>glycerol</name>
        <dbReference type="ChEBI" id="CHEBI:17754"/>
    </ligand>
</feature>
<dbReference type="PIRSF" id="PIRSF000538">
    <property type="entry name" value="GlpK"/>
    <property type="match status" value="1"/>
</dbReference>
<dbReference type="Pfam" id="PF02782">
    <property type="entry name" value="FGGY_C"/>
    <property type="match status" value="1"/>
</dbReference>
<evidence type="ECO:0000256" key="12">
    <source>
        <dbReference type="RuleBase" id="RU003733"/>
    </source>
</evidence>
<organism evidence="15 16">
    <name type="scientific">Faecalicatena contorta</name>
    <dbReference type="NCBI Taxonomy" id="39482"/>
    <lineage>
        <taxon>Bacteria</taxon>
        <taxon>Bacillati</taxon>
        <taxon>Bacillota</taxon>
        <taxon>Clostridia</taxon>
        <taxon>Lachnospirales</taxon>
        <taxon>Lachnospiraceae</taxon>
        <taxon>Faecalicatena</taxon>
    </lineage>
</organism>
<evidence type="ECO:0000256" key="3">
    <source>
        <dbReference type="ARBA" id="ARBA00022679"/>
    </source>
</evidence>
<feature type="binding site" evidence="11">
    <location>
        <position position="243"/>
    </location>
    <ligand>
        <name>glycerol</name>
        <dbReference type="ChEBI" id="CHEBI:17754"/>
    </ligand>
</feature>
<dbReference type="GO" id="GO:0019563">
    <property type="term" value="P:glycerol catabolic process"/>
    <property type="evidence" value="ECO:0007669"/>
    <property type="project" value="UniProtKB-UniRule"/>
</dbReference>
<keyword evidence="3 11" id="KW-0808">Transferase</keyword>
<sequence length="511" mass="56220">MKKYVMALDAGTTSNRCILFNEKGDMCSVAQKEFTQYFPQPGWVEHNADEIWSTQLGVAVEAMSKIGASPADIAAIGITNQRETTIVWDKVTGEPVYNAIVWQCRRTSEYSDSLKDKGLVDSFRAKTGLVIDAYFSATKLKWILDNVPGVKKRAENGELLFGTVETWLIWKLTKGKVHVSDYSNASRTMLYNINTLEWDTEILDELQIPICMLPEVKPSSCVYGEADPQFFGGPIPISGAAGDQQAALFGQTCFNAGEAKNTYGTGCFMLMNTGEKPVFSKNGLVTTIAWGLDGKVNYALEGSIFVAGAAIQWLRDELRIIDSAPDSEYMAKKVKDTNGCYVVPAFTGLGAPHWDQYARGTIVGLTRGVNKYHIIKATLDSLCYQTNDVLQAMKADSGIELAALKVDGGASANDYLMQTQADLIDAPVNRPQCVETTAMGAAYLAGLAVKYWNSRDDIVKNWGIDKTFTPAIGEVERLARVKDWNKAVKCAFGWAKEDKGEEMIPQKHDFV</sequence>
<comment type="similarity">
    <text evidence="2 11 12">Belongs to the FGGY kinase family.</text>
</comment>
<dbReference type="Proteomes" id="UP000254051">
    <property type="component" value="Unassembled WGS sequence"/>
</dbReference>
<proteinExistence type="inferred from homology"/>
<reference evidence="16" key="1">
    <citation type="submission" date="2017-07" db="EMBL/GenBank/DDBJ databases">
        <authorList>
            <person name="Varghese N."/>
            <person name="Submissions S."/>
        </authorList>
    </citation>
    <scope>NUCLEOTIDE SEQUENCE [LARGE SCALE GENOMIC DNA]</scope>
    <source>
        <strain evidence="16">NLAE-zl-C134</strain>
    </source>
</reference>
<feature type="binding site" evidence="11">
    <location>
        <position position="409"/>
    </location>
    <ligand>
        <name>ADP</name>
        <dbReference type="ChEBI" id="CHEBI:456216"/>
    </ligand>
</feature>
<dbReference type="SUPFAM" id="SSF53067">
    <property type="entry name" value="Actin-like ATPase domain"/>
    <property type="match status" value="2"/>
</dbReference>
<dbReference type="PANTHER" id="PTHR10196">
    <property type="entry name" value="SUGAR KINASE"/>
    <property type="match status" value="1"/>
</dbReference>
<feature type="binding site" evidence="11">
    <location>
        <position position="308"/>
    </location>
    <ligand>
        <name>ATP</name>
        <dbReference type="ChEBI" id="CHEBI:30616"/>
    </ligand>
</feature>
<feature type="binding site" evidence="11">
    <location>
        <position position="13"/>
    </location>
    <ligand>
        <name>ATP</name>
        <dbReference type="ChEBI" id="CHEBI:30616"/>
    </ligand>
</feature>
<evidence type="ECO:0000256" key="2">
    <source>
        <dbReference type="ARBA" id="ARBA00009156"/>
    </source>
</evidence>
<dbReference type="HAMAP" id="MF_00186">
    <property type="entry name" value="Glycerol_kin"/>
    <property type="match status" value="1"/>
</dbReference>
<feature type="binding site" evidence="11">
    <location>
        <position position="244"/>
    </location>
    <ligand>
        <name>glycerol</name>
        <dbReference type="ChEBI" id="CHEBI:17754"/>
    </ligand>
</feature>
<feature type="binding site" evidence="11">
    <location>
        <position position="82"/>
    </location>
    <ligand>
        <name>sn-glycerol 3-phosphate</name>
        <dbReference type="ChEBI" id="CHEBI:57597"/>
    </ligand>
</feature>
<evidence type="ECO:0000256" key="9">
    <source>
        <dbReference type="ARBA" id="ARBA00054633"/>
    </source>
</evidence>
<dbReference type="AlphaFoldDB" id="A0A315ZVG8"/>
<dbReference type="EMBL" id="UHJJ01000007">
    <property type="protein sequence ID" value="SUQ14749.1"/>
    <property type="molecule type" value="Genomic_DNA"/>
</dbReference>
<dbReference type="NCBIfam" id="NF000756">
    <property type="entry name" value="PRK00047.1"/>
    <property type="match status" value="1"/>
</dbReference>
<evidence type="ECO:0000259" key="14">
    <source>
        <dbReference type="Pfam" id="PF02782"/>
    </source>
</evidence>
<name>A0A315ZVG8_9FIRM</name>
<evidence type="ECO:0000313" key="15">
    <source>
        <dbReference type="EMBL" id="SUQ14749.1"/>
    </source>
</evidence>
<feature type="binding site" evidence="11">
    <location>
        <position position="14"/>
    </location>
    <ligand>
        <name>ATP</name>
        <dbReference type="ChEBI" id="CHEBI:30616"/>
    </ligand>
</feature>
<dbReference type="Gene3D" id="3.30.420.40">
    <property type="match status" value="2"/>
</dbReference>
<evidence type="ECO:0000259" key="13">
    <source>
        <dbReference type="Pfam" id="PF00370"/>
    </source>
</evidence>
<dbReference type="InterPro" id="IPR018483">
    <property type="entry name" value="Carb_kinase_FGGY_CS"/>
</dbReference>
<dbReference type="GO" id="GO:0004370">
    <property type="term" value="F:glycerol kinase activity"/>
    <property type="evidence" value="ECO:0007669"/>
    <property type="project" value="UniProtKB-UniRule"/>
</dbReference>
<evidence type="ECO:0000256" key="7">
    <source>
        <dbReference type="ARBA" id="ARBA00022840"/>
    </source>
</evidence>
<dbReference type="GO" id="GO:0006072">
    <property type="term" value="P:glycerol-3-phosphate metabolic process"/>
    <property type="evidence" value="ECO:0007669"/>
    <property type="project" value="InterPro"/>
</dbReference>
<feature type="binding site" evidence="11">
    <location>
        <position position="12"/>
    </location>
    <ligand>
        <name>sn-glycerol 3-phosphate</name>
        <dbReference type="ChEBI" id="CHEBI:57597"/>
    </ligand>
</feature>